<dbReference type="PROSITE" id="PS00633">
    <property type="entry name" value="BROMODOMAIN_1"/>
    <property type="match status" value="1"/>
</dbReference>
<dbReference type="SMART" id="SM00576">
    <property type="entry name" value="BTP"/>
    <property type="match status" value="1"/>
</dbReference>
<dbReference type="GO" id="GO:0006357">
    <property type="term" value="P:regulation of transcription by RNA polymerase II"/>
    <property type="evidence" value="ECO:0007669"/>
    <property type="project" value="TreeGrafter"/>
</dbReference>
<dbReference type="GO" id="GO:0005634">
    <property type="term" value="C:nucleus"/>
    <property type="evidence" value="ECO:0007669"/>
    <property type="project" value="UniProtKB-SubCell"/>
</dbReference>
<evidence type="ECO:0000313" key="10">
    <source>
        <dbReference type="Proteomes" id="UP000469890"/>
    </source>
</evidence>
<dbReference type="GO" id="GO:0005198">
    <property type="term" value="F:structural molecule activity"/>
    <property type="evidence" value="ECO:0007669"/>
    <property type="project" value="TreeGrafter"/>
</dbReference>
<dbReference type="InterPro" id="IPR018359">
    <property type="entry name" value="Bromodomain_CS"/>
</dbReference>
<evidence type="ECO:0000256" key="5">
    <source>
        <dbReference type="ARBA" id="ARBA00023242"/>
    </source>
</evidence>
<feature type="region of interest" description="Disordered" evidence="7">
    <location>
        <begin position="968"/>
        <end position="988"/>
    </location>
</feature>
<dbReference type="SUPFAM" id="SSF47370">
    <property type="entry name" value="Bromodomain"/>
    <property type="match status" value="1"/>
</dbReference>
<dbReference type="GO" id="GO:0046695">
    <property type="term" value="C:SLIK (SAGA-like) complex"/>
    <property type="evidence" value="ECO:0007669"/>
    <property type="project" value="InterPro"/>
</dbReference>
<protein>
    <recommendedName>
        <fullName evidence="8">Bromo domain-containing protein</fullName>
    </recommendedName>
</protein>
<feature type="compositionally biased region" description="Acidic residues" evidence="7">
    <location>
        <begin position="391"/>
        <end position="401"/>
    </location>
</feature>
<dbReference type="PROSITE" id="PS50014">
    <property type="entry name" value="BROMODOMAIN_2"/>
    <property type="match status" value="1"/>
</dbReference>
<dbReference type="InterPro" id="IPR036427">
    <property type="entry name" value="Bromodomain-like_sf"/>
</dbReference>
<keyword evidence="4" id="KW-0804">Transcription</keyword>
<dbReference type="InterPro" id="IPR001487">
    <property type="entry name" value="Bromodomain"/>
</dbReference>
<keyword evidence="2" id="KW-0805">Transcription regulation</keyword>
<evidence type="ECO:0000256" key="3">
    <source>
        <dbReference type="ARBA" id="ARBA00023117"/>
    </source>
</evidence>
<dbReference type="InterPro" id="IPR009072">
    <property type="entry name" value="Histone-fold"/>
</dbReference>
<dbReference type="CDD" id="cd22927">
    <property type="entry name" value="HFD_SPT7"/>
    <property type="match status" value="1"/>
</dbReference>
<comment type="subcellular location">
    <subcellularLocation>
        <location evidence="1">Nucleus</location>
    </subcellularLocation>
</comment>
<dbReference type="Pfam" id="PF07524">
    <property type="entry name" value="Bromo_TP"/>
    <property type="match status" value="1"/>
</dbReference>
<feature type="region of interest" description="Disordered" evidence="7">
    <location>
        <begin position="139"/>
        <end position="171"/>
    </location>
</feature>
<dbReference type="PANTHER" id="PTHR47343:SF1">
    <property type="entry name" value="TRANSCRIPTIONAL ACTIVATOR SPT7"/>
    <property type="match status" value="1"/>
</dbReference>
<accession>A0A8H4BB65</accession>
<dbReference type="GO" id="GO:0000124">
    <property type="term" value="C:SAGA complex"/>
    <property type="evidence" value="ECO:0007669"/>
    <property type="project" value="InterPro"/>
</dbReference>
<dbReference type="GO" id="GO:0006325">
    <property type="term" value="P:chromatin organization"/>
    <property type="evidence" value="ECO:0007669"/>
    <property type="project" value="UniProtKB-ARBA"/>
</dbReference>
<feature type="region of interest" description="Disordered" evidence="7">
    <location>
        <begin position="921"/>
        <end position="945"/>
    </location>
</feature>
<gene>
    <name evidence="9" type="ORF">FB192DRAFT_1461348</name>
</gene>
<organism evidence="9 10">
    <name type="scientific">Mucor circinelloides f. lusitanicus</name>
    <name type="common">Mucor racemosus var. lusitanicus</name>
    <dbReference type="NCBI Taxonomy" id="29924"/>
    <lineage>
        <taxon>Eukaryota</taxon>
        <taxon>Fungi</taxon>
        <taxon>Fungi incertae sedis</taxon>
        <taxon>Mucoromycota</taxon>
        <taxon>Mucoromycotina</taxon>
        <taxon>Mucoromycetes</taxon>
        <taxon>Mucorales</taxon>
        <taxon>Mucorineae</taxon>
        <taxon>Mucoraceae</taxon>
        <taxon>Mucor</taxon>
    </lineage>
</organism>
<dbReference type="PRINTS" id="PR00503">
    <property type="entry name" value="BROMODOMAIN"/>
</dbReference>
<proteinExistence type="predicted"/>
<evidence type="ECO:0000256" key="4">
    <source>
        <dbReference type="ARBA" id="ARBA00023163"/>
    </source>
</evidence>
<dbReference type="AlphaFoldDB" id="A0A8H4BB65"/>
<dbReference type="PANTHER" id="PTHR47343">
    <property type="entry name" value="TRANSCRIPTIONAL ACTIVATOR SPT7"/>
    <property type="match status" value="1"/>
</dbReference>
<reference evidence="9 10" key="1">
    <citation type="submission" date="2019-09" db="EMBL/GenBank/DDBJ databases">
        <authorList>
            <consortium name="DOE Joint Genome Institute"/>
            <person name="Mondo S.J."/>
            <person name="Navarro-Mendoza M.I."/>
            <person name="Perez-Arques C."/>
            <person name="Panchal S."/>
            <person name="Nicolas F.E."/>
            <person name="Ganguly P."/>
            <person name="Pangilinan J."/>
            <person name="Grigoriev I."/>
            <person name="Heitman J."/>
            <person name="Sanya K."/>
            <person name="Garre V."/>
        </authorList>
    </citation>
    <scope>NUCLEOTIDE SEQUENCE [LARGE SCALE GENOMIC DNA]</scope>
    <source>
        <strain evidence="9 10">MU402</strain>
    </source>
</reference>
<feature type="domain" description="Bromo" evidence="8">
    <location>
        <begin position="291"/>
        <end position="361"/>
    </location>
</feature>
<feature type="region of interest" description="Disordered" evidence="7">
    <location>
        <begin position="386"/>
        <end position="448"/>
    </location>
</feature>
<dbReference type="Gene3D" id="1.20.920.10">
    <property type="entry name" value="Bromodomain-like"/>
    <property type="match status" value="1"/>
</dbReference>
<evidence type="ECO:0000256" key="2">
    <source>
        <dbReference type="ARBA" id="ARBA00023015"/>
    </source>
</evidence>
<sequence length="1076" mass="123491">MATSTQLPAKLPPWPRLSYALAKHLVHKDVPKTFLTPAEEEHLHTALASFQQWQHFIDLKMDTTAGSECQFTSHQLTAFRVRALLSEQFIPHFFQHNSKQEGQQDRPCCQQLKLDMDKLCLEANQIQDNQETTIAKLEIPKNQLLPDTDSTATTSEEQQQQEEQQKHAAQNTDYVPLLDIYHTLEFDMAAMIEQRKLEEYQAQEEVHDEEKSQNNNSNATLHILDDSDQFNLKYLLKGIADNREKTNLTDRELRNLLLEVKPHKSKWANDDKVGQEDLYEACDKLLTDLKNYTEHSTPFLTKVSKREAPDYYEVIAHPMDLGTVSKKLKAFQYRNKKEFANDLYLIYQNCLDYNTDPHSEYRKHAIAMRKKTDRLLPRVPDIKVKERFGGDEGDDAMDMSEDERASATPAPETGVIPPLKLTLNNGHRERSASRASRERSITHDSLVDEGFHANYAGKHPKKGTTQPQMAIDTAHEEQTLHHELETDKGELQNAIWREVTKKTRAKVTTDIEKQYQFDFGNRHAITTSSLDMERLSLMEHLHHQPESTKKLMRCSRSAFSRWLERHEGLDGGIYDHFDLNSEDEDGFDGGFFFSRKSDRPRPTDEDDAIRNDLFLPEYSTVPGLPEIEGVPEEIVNAEDEEHKDEDEHTVSASKKRELPVLLDQYSATKCPGHGLGAIMDDNIKQLSSIRSIYKKCNAIRNNTPLGESSHTLADEDQDESSIPTIATPSIAPSTLSNTPSIEINQEATHQMMQRTIIQILTHAGFEAAQGGPLNVMTDLMAEYFTNIGKTVKTYCDTHGKDMTGEEILRHSLYENGVNQLEDLETYAMDDVEKYGHRLKDVSRRLEGTYQELVAGSTEETVHDESELFEDDDAFTVGLFDEELGNDFFGFKDLGLDQEYSMSSLQIPTKLWFKNDESRLKKMAQGKTNEEPESKHPAPPPFTPVESEDAFIGLLKPWFKKRMQDNPQTAAMEDEFKPTRKSNRPKYPPIHIRSANAAHININKRKALRDGSNTLHAAALLEEKKKRKRLMEEAKVQKKKQRLEVKAQKLAEKELKKKLREENRERERLAKQQKEKK</sequence>
<dbReference type="InterPro" id="IPR037782">
    <property type="entry name" value="Spt7"/>
</dbReference>
<evidence type="ECO:0000259" key="8">
    <source>
        <dbReference type="PROSITE" id="PS50014"/>
    </source>
</evidence>
<dbReference type="SMART" id="SM00297">
    <property type="entry name" value="BROMO"/>
    <property type="match status" value="1"/>
</dbReference>
<evidence type="ECO:0000313" key="9">
    <source>
        <dbReference type="EMBL" id="KAF1799032.1"/>
    </source>
</evidence>
<dbReference type="Proteomes" id="UP000469890">
    <property type="component" value="Unassembled WGS sequence"/>
</dbReference>
<keyword evidence="3 6" id="KW-0103">Bromodomain</keyword>
<name>A0A8H4BB65_MUCCL</name>
<evidence type="ECO:0000256" key="6">
    <source>
        <dbReference type="PROSITE-ProRule" id="PRU00035"/>
    </source>
</evidence>
<feature type="region of interest" description="Disordered" evidence="7">
    <location>
        <begin position="1055"/>
        <end position="1076"/>
    </location>
</feature>
<dbReference type="GO" id="GO:0046982">
    <property type="term" value="F:protein heterodimerization activity"/>
    <property type="evidence" value="ECO:0007669"/>
    <property type="project" value="InterPro"/>
</dbReference>
<feature type="compositionally biased region" description="Basic and acidic residues" evidence="7">
    <location>
        <begin position="426"/>
        <end position="448"/>
    </location>
</feature>
<dbReference type="EMBL" id="JAAECE010000007">
    <property type="protein sequence ID" value="KAF1799032.1"/>
    <property type="molecule type" value="Genomic_DNA"/>
</dbReference>
<evidence type="ECO:0000256" key="7">
    <source>
        <dbReference type="SAM" id="MobiDB-lite"/>
    </source>
</evidence>
<evidence type="ECO:0000256" key="1">
    <source>
        <dbReference type="ARBA" id="ARBA00004123"/>
    </source>
</evidence>
<dbReference type="Gene3D" id="1.10.20.10">
    <property type="entry name" value="Histone, subunit A"/>
    <property type="match status" value="1"/>
</dbReference>
<dbReference type="Pfam" id="PF00439">
    <property type="entry name" value="Bromodomain"/>
    <property type="match status" value="1"/>
</dbReference>
<dbReference type="InterPro" id="IPR006565">
    <property type="entry name" value="BTP"/>
</dbReference>
<comment type="caution">
    <text evidence="9">The sequence shown here is derived from an EMBL/GenBank/DDBJ whole genome shotgun (WGS) entry which is preliminary data.</text>
</comment>
<keyword evidence="5" id="KW-0539">Nucleus</keyword>